<evidence type="ECO:0000313" key="1">
    <source>
        <dbReference type="EMBL" id="AKU15956.1"/>
    </source>
</evidence>
<dbReference type="EMBL" id="CP011112">
    <property type="protein sequence ID" value="AKU15956.1"/>
    <property type="molecule type" value="Genomic_DNA"/>
</dbReference>
<protein>
    <submittedName>
        <fullName evidence="1">Uncharacterized protein</fullName>
    </submittedName>
</protein>
<sequence length="154" mass="17409">MTESSLVAGKFAEFFSTWSVALPTSAIDERRDGSMYARGWTVRWRWHDSGALEVRASHRMTNERWWVINPDGSEEHRRVPTETVAYMPGDDLAQIKAEHRAARKAHGEAVTAAGMDFEELDPALLQKAPVESTMVWRCDGDPWQVTELAPRPLA</sequence>
<evidence type="ECO:0000313" key="2">
    <source>
        <dbReference type="Proteomes" id="UP000066480"/>
    </source>
</evidence>
<dbReference type="OrthoDB" id="3525968at2"/>
<gene>
    <name evidence="1" type="ORF">VV02_08980</name>
</gene>
<proteinExistence type="predicted"/>
<dbReference type="RefSeq" id="WP_052591042.1">
    <property type="nucleotide sequence ID" value="NZ_CP011112.1"/>
</dbReference>
<dbReference type="Proteomes" id="UP000066480">
    <property type="component" value="Chromosome"/>
</dbReference>
<accession>A0A0K1JGX5</accession>
<organism evidence="1 2">
    <name type="scientific">Luteipulveratus mongoliensis</name>
    <dbReference type="NCBI Taxonomy" id="571913"/>
    <lineage>
        <taxon>Bacteria</taxon>
        <taxon>Bacillati</taxon>
        <taxon>Actinomycetota</taxon>
        <taxon>Actinomycetes</taxon>
        <taxon>Micrococcales</taxon>
        <taxon>Dermacoccaceae</taxon>
        <taxon>Luteipulveratus</taxon>
    </lineage>
</organism>
<reference evidence="1 2" key="1">
    <citation type="submission" date="2015-03" db="EMBL/GenBank/DDBJ databases">
        <title>Luteipulveratus halotolerans sp. nov., a novel actinobacterium (Dermacoccaceae) from Sarawak, Malaysia.</title>
        <authorList>
            <person name="Juboi H."/>
            <person name="Basik A."/>
            <person name="Shamsul S.S."/>
            <person name="Arnold P."/>
            <person name="Schmitt E.K."/>
            <person name="Sanglier J.-J."/>
            <person name="Yeo T."/>
        </authorList>
    </citation>
    <scope>NUCLEOTIDE SEQUENCE [LARGE SCALE GENOMIC DNA]</scope>
    <source>
        <strain evidence="1 2">MN07-A0370</strain>
    </source>
</reference>
<dbReference type="STRING" id="571913.VV02_08980"/>
<dbReference type="KEGG" id="lmoi:VV02_08980"/>
<keyword evidence="2" id="KW-1185">Reference proteome</keyword>
<dbReference type="AlphaFoldDB" id="A0A0K1JGX5"/>
<name>A0A0K1JGX5_9MICO</name>